<keyword evidence="6" id="KW-1185">Reference proteome</keyword>
<dbReference type="STRING" id="43678.OJAG_07330"/>
<feature type="region of interest" description="Disordered" evidence="1">
    <location>
        <begin position="148"/>
        <end position="180"/>
    </location>
</feature>
<feature type="transmembrane region" description="Helical" evidence="2">
    <location>
        <begin position="40"/>
        <end position="63"/>
    </location>
</feature>
<reference evidence="4 6" key="2">
    <citation type="submission" date="2016-06" db="EMBL/GenBank/DDBJ databases">
        <title>Genome sequence of Oerskovia enterophila DSM 43852.</title>
        <authorList>
            <person name="Poehlein A."/>
            <person name="Jag V."/>
            <person name="Bengelsdorf F.R."/>
            <person name="Daniel R."/>
            <person name="Duerre P."/>
        </authorList>
    </citation>
    <scope>NUCLEOTIDE SEQUENCE [LARGE SCALE GENOMIC DNA]</scope>
    <source>
        <strain evidence="4 6">DSM 43852</strain>
    </source>
</reference>
<accession>A0A163SNG8</accession>
<reference evidence="3 5" key="1">
    <citation type="submission" date="2016-01" db="EMBL/GenBank/DDBJ databases">
        <title>Genome sequence of Oerskovia enterophila VJag, an agar and cellulose degrading bacterium.</title>
        <authorList>
            <person name="Poehlein A."/>
            <person name="Jag V."/>
            <person name="Bengelsdorf F."/>
            <person name="Duerre P."/>
            <person name="Daniel R."/>
        </authorList>
    </citation>
    <scope>NUCLEOTIDE SEQUENCE [LARGE SCALE GENOMIC DNA]</scope>
    <source>
        <strain evidence="3 5">VJag</strain>
    </source>
</reference>
<dbReference type="AlphaFoldDB" id="A0A163SNG8"/>
<keyword evidence="2" id="KW-0812">Transmembrane</keyword>
<evidence type="ECO:0000313" key="6">
    <source>
        <dbReference type="Proteomes" id="UP000093412"/>
    </source>
</evidence>
<comment type="caution">
    <text evidence="3">The sequence shown here is derived from an EMBL/GenBank/DDBJ whole genome shotgun (WGS) entry which is preliminary data.</text>
</comment>
<evidence type="ECO:0000313" key="5">
    <source>
        <dbReference type="Proteomes" id="UP000076447"/>
    </source>
</evidence>
<feature type="compositionally biased region" description="Low complexity" evidence="1">
    <location>
        <begin position="157"/>
        <end position="171"/>
    </location>
</feature>
<evidence type="ECO:0000313" key="3">
    <source>
        <dbReference type="EMBL" id="KZM36604.1"/>
    </source>
</evidence>
<dbReference type="Proteomes" id="UP000093412">
    <property type="component" value="Unassembled WGS sequence"/>
</dbReference>
<keyword evidence="2" id="KW-0472">Membrane</keyword>
<evidence type="ECO:0000256" key="1">
    <source>
        <dbReference type="SAM" id="MobiDB-lite"/>
    </source>
</evidence>
<dbReference type="PATRIC" id="fig|43678.3.peg.772"/>
<sequence>MGVSRITSGPWSREDAVPNIGLAAAAKVAWPFSRDNRTMFWMFVFLGIALVAAVVVFLFASVVTRIDDRNDRTGPPVGLKGFWRDFVSGLTSWRRSRRDERTDGSTVVPVDTGMDEFFAATEVDDPAYIDADEITDVLHRARERATHTLHSAGVRRPATGTVPSVSSTTAPSSPPVLPQD</sequence>
<dbReference type="EMBL" id="LRIE01000047">
    <property type="protein sequence ID" value="KZM36604.1"/>
    <property type="molecule type" value="Genomic_DNA"/>
</dbReference>
<proteinExistence type="predicted"/>
<evidence type="ECO:0000313" key="4">
    <source>
        <dbReference type="EMBL" id="OCI31306.1"/>
    </source>
</evidence>
<keyword evidence="2" id="KW-1133">Transmembrane helix</keyword>
<protein>
    <submittedName>
        <fullName evidence="3">Uncharacterized protein</fullName>
    </submittedName>
</protein>
<gene>
    <name evidence="4" type="ORF">OERS_19910</name>
    <name evidence="3" type="ORF">OJAG_07330</name>
</gene>
<dbReference type="Proteomes" id="UP000076447">
    <property type="component" value="Unassembled WGS sequence"/>
</dbReference>
<evidence type="ECO:0000256" key="2">
    <source>
        <dbReference type="SAM" id="Phobius"/>
    </source>
</evidence>
<organism evidence="3 5">
    <name type="scientific">Oerskovia enterophila</name>
    <dbReference type="NCBI Taxonomy" id="43678"/>
    <lineage>
        <taxon>Bacteria</taxon>
        <taxon>Bacillati</taxon>
        <taxon>Actinomycetota</taxon>
        <taxon>Actinomycetes</taxon>
        <taxon>Micrococcales</taxon>
        <taxon>Cellulomonadaceae</taxon>
        <taxon>Oerskovia</taxon>
    </lineage>
</organism>
<name>A0A163SNG8_9CELL</name>
<dbReference type="EMBL" id="MAQA01000020">
    <property type="protein sequence ID" value="OCI31306.1"/>
    <property type="molecule type" value="Genomic_DNA"/>
</dbReference>